<name>A0A915K582_ROMCU</name>
<dbReference type="SUPFAM" id="SSF81321">
    <property type="entry name" value="Family A G protein-coupled receptor-like"/>
    <property type="match status" value="1"/>
</dbReference>
<dbReference type="Gene3D" id="1.20.1070.10">
    <property type="entry name" value="Rhodopsin 7-helix transmembrane proteins"/>
    <property type="match status" value="1"/>
</dbReference>
<dbReference type="AlphaFoldDB" id="A0A915K582"/>
<dbReference type="WBParaSite" id="nRc.2.0.1.t33015-RA">
    <property type="protein sequence ID" value="nRc.2.0.1.t33015-RA"/>
    <property type="gene ID" value="nRc.2.0.1.g33015"/>
</dbReference>
<evidence type="ECO:0000256" key="1">
    <source>
        <dbReference type="SAM" id="Phobius"/>
    </source>
</evidence>
<reference evidence="3" key="1">
    <citation type="submission" date="2022-11" db="UniProtKB">
        <authorList>
            <consortium name="WormBaseParasite"/>
        </authorList>
    </citation>
    <scope>IDENTIFICATION</scope>
</reference>
<keyword evidence="1" id="KW-0812">Transmembrane</keyword>
<feature type="transmembrane region" description="Helical" evidence="1">
    <location>
        <begin position="20"/>
        <end position="40"/>
    </location>
</feature>
<sequence>MFNDSSSNVPNAIDLCIGLSYLTISLLLMTLNITCSYFLATDKHRSWQSFYCIAFNMAVADTIQLTFNGIPATFMTLNIISDTSYWFNNICSASMASGWIASNFQAHLLAINR</sequence>
<keyword evidence="1" id="KW-0472">Membrane</keyword>
<evidence type="ECO:0000313" key="3">
    <source>
        <dbReference type="WBParaSite" id="nRc.2.0.1.t33015-RA"/>
    </source>
</evidence>
<protein>
    <submittedName>
        <fullName evidence="3">G-protein coupled receptors family 1 profile domain-containing protein</fullName>
    </submittedName>
</protein>
<proteinExistence type="predicted"/>
<evidence type="ECO:0000313" key="2">
    <source>
        <dbReference type="Proteomes" id="UP000887565"/>
    </source>
</evidence>
<keyword evidence="1" id="KW-1133">Transmembrane helix</keyword>
<dbReference type="Proteomes" id="UP000887565">
    <property type="component" value="Unplaced"/>
</dbReference>
<organism evidence="2 3">
    <name type="scientific">Romanomermis culicivorax</name>
    <name type="common">Nematode worm</name>
    <dbReference type="NCBI Taxonomy" id="13658"/>
    <lineage>
        <taxon>Eukaryota</taxon>
        <taxon>Metazoa</taxon>
        <taxon>Ecdysozoa</taxon>
        <taxon>Nematoda</taxon>
        <taxon>Enoplea</taxon>
        <taxon>Dorylaimia</taxon>
        <taxon>Mermithida</taxon>
        <taxon>Mermithoidea</taxon>
        <taxon>Mermithidae</taxon>
        <taxon>Romanomermis</taxon>
    </lineage>
</organism>
<accession>A0A915K582</accession>
<keyword evidence="2" id="KW-1185">Reference proteome</keyword>